<dbReference type="EMBL" id="WTPX01000001">
    <property type="protein sequence ID" value="NNJ23954.1"/>
    <property type="molecule type" value="Genomic_DNA"/>
</dbReference>
<feature type="compositionally biased region" description="Basic residues" evidence="1">
    <location>
        <begin position="178"/>
        <end position="188"/>
    </location>
</feature>
<evidence type="ECO:0000256" key="1">
    <source>
        <dbReference type="SAM" id="MobiDB-lite"/>
    </source>
</evidence>
<dbReference type="Proteomes" id="UP000609651">
    <property type="component" value="Unassembled WGS sequence"/>
</dbReference>
<proteinExistence type="predicted"/>
<evidence type="ECO:0000313" key="2">
    <source>
        <dbReference type="EMBL" id="NNJ23954.1"/>
    </source>
</evidence>
<feature type="region of interest" description="Disordered" evidence="1">
    <location>
        <begin position="343"/>
        <end position="377"/>
    </location>
</feature>
<evidence type="ECO:0000313" key="3">
    <source>
        <dbReference type="Proteomes" id="UP000609651"/>
    </source>
</evidence>
<accession>A0ABX1V6K8</accession>
<comment type="caution">
    <text evidence="2">The sequence shown here is derived from an EMBL/GenBank/DDBJ whole genome shotgun (WGS) entry which is preliminary data.</text>
</comment>
<gene>
    <name evidence="2" type="ORF">LzC2_00010</name>
</gene>
<organism evidence="2 3">
    <name type="scientific">Alienimonas chondri</name>
    <dbReference type="NCBI Taxonomy" id="2681879"/>
    <lineage>
        <taxon>Bacteria</taxon>
        <taxon>Pseudomonadati</taxon>
        <taxon>Planctomycetota</taxon>
        <taxon>Planctomycetia</taxon>
        <taxon>Planctomycetales</taxon>
        <taxon>Planctomycetaceae</taxon>
        <taxon>Alienimonas</taxon>
    </lineage>
</organism>
<keyword evidence="3" id="KW-1185">Reference proteome</keyword>
<feature type="compositionally biased region" description="Gly residues" evidence="1">
    <location>
        <begin position="265"/>
        <end position="275"/>
    </location>
</feature>
<name>A0ABX1V6K8_9PLAN</name>
<sequence>MNLQLQQVPITVRDFSEADPFAPIVRQTHVQRLLRPGEDAVVQEDELVRESFQPKAQPADLPERVVLFGVEGAGVRGDASVRLRHAGADLVAIDRQGQAELYGDVVAAVGVAGEGVFLRHHGVAEARGEVRLGGEAGDLPLRPVAGDLPADPLQLRPTPLGRGEEGVDLRSGVERRQFLRGRRQRRPRRQPERRGEVRPGQVPLPTERQHAIVEAVDFKLRPQHVRLPAPRPHPGHGDVEELCEELAVPQRHLNGPVGEPRFEPGGPGGEGGVQFGGRRLRSRRLRLPPDDFAPRAEFRQPGNALGHMHAGLNATGGGLQGLIADRVAGAHQRRVVQRRHLRNAGGGRGRPIPGGLRPRRPGDGEGDGLRQFNGGSVFGQEGTAARERFGRALRSRPVSDGGVQQWIGKLIVPPAVLGRRAFAGEVR</sequence>
<feature type="region of interest" description="Disordered" evidence="1">
    <location>
        <begin position="142"/>
        <end position="209"/>
    </location>
</feature>
<feature type="region of interest" description="Disordered" evidence="1">
    <location>
        <begin position="257"/>
        <end position="280"/>
    </location>
</feature>
<protein>
    <submittedName>
        <fullName evidence="2">Uncharacterized protein</fullName>
    </submittedName>
</protein>
<reference evidence="2 3" key="1">
    <citation type="journal article" date="2020" name="Syst. Appl. Microbiol.">
        <title>Alienimonas chondri sp. nov., a novel planctomycete isolated from the biofilm of the red alga Chondrus crispus.</title>
        <authorList>
            <person name="Vitorino I."/>
            <person name="Albuquerque L."/>
            <person name="Wiegand S."/>
            <person name="Kallscheuer N."/>
            <person name="da Costa M.S."/>
            <person name="Lobo-da-Cunha A."/>
            <person name="Jogler C."/>
            <person name="Lage O.M."/>
        </authorList>
    </citation>
    <scope>NUCLEOTIDE SEQUENCE [LARGE SCALE GENOMIC DNA]</scope>
    <source>
        <strain evidence="2 3">LzC2</strain>
    </source>
</reference>
<feature type="compositionally biased region" description="Basic and acidic residues" evidence="1">
    <location>
        <begin position="162"/>
        <end position="177"/>
    </location>
</feature>